<dbReference type="Gene3D" id="1.25.40.10">
    <property type="entry name" value="Tetratricopeptide repeat domain"/>
    <property type="match status" value="2"/>
</dbReference>
<keyword evidence="4" id="KW-0732">Signal</keyword>
<dbReference type="PANTHER" id="PTHR44858:SF1">
    <property type="entry name" value="UDP-N-ACETYLGLUCOSAMINE--PEPTIDE N-ACETYLGLUCOSAMINYLTRANSFERASE SPINDLY-RELATED"/>
    <property type="match status" value="1"/>
</dbReference>
<organism evidence="5 6">
    <name type="scientific">Phocaeicola acetigenes</name>
    <dbReference type="NCBI Taxonomy" id="3016083"/>
    <lineage>
        <taxon>Bacteria</taxon>
        <taxon>Pseudomonadati</taxon>
        <taxon>Bacteroidota</taxon>
        <taxon>Bacteroidia</taxon>
        <taxon>Bacteroidales</taxon>
        <taxon>Bacteroidaceae</taxon>
        <taxon>Phocaeicola</taxon>
    </lineage>
</organism>
<dbReference type="PROSITE" id="PS50005">
    <property type="entry name" value="TPR"/>
    <property type="match status" value="2"/>
</dbReference>
<dbReference type="Pfam" id="PF13181">
    <property type="entry name" value="TPR_8"/>
    <property type="match status" value="1"/>
</dbReference>
<name>A0ABT4PE09_9BACT</name>
<dbReference type="Pfam" id="PF13365">
    <property type="entry name" value="Trypsin_2"/>
    <property type="match status" value="1"/>
</dbReference>
<reference evidence="5" key="1">
    <citation type="submission" date="2022-12" db="EMBL/GenBank/DDBJ databases">
        <title>Phocaeicola acetigenes sp. nov., isolated feces from a healthy human.</title>
        <authorList>
            <person name="Do H."/>
            <person name="Ha Y.B."/>
            <person name="Kim J.-S."/>
            <person name="Suh M.K."/>
            <person name="Kim H.S."/>
            <person name="Lee J.-S."/>
        </authorList>
    </citation>
    <scope>NUCLEOTIDE SEQUENCE</scope>
    <source>
        <strain evidence="5">KGMB11183</strain>
    </source>
</reference>
<feature type="repeat" description="TPR" evidence="3">
    <location>
        <begin position="455"/>
        <end position="488"/>
    </location>
</feature>
<keyword evidence="2 3" id="KW-0802">TPR repeat</keyword>
<accession>A0ABT4PE09</accession>
<evidence type="ECO:0000256" key="3">
    <source>
        <dbReference type="PROSITE-ProRule" id="PRU00339"/>
    </source>
</evidence>
<dbReference type="SUPFAM" id="SSF48452">
    <property type="entry name" value="TPR-like"/>
    <property type="match status" value="2"/>
</dbReference>
<dbReference type="Pfam" id="PF12895">
    <property type="entry name" value="ANAPC3"/>
    <property type="match status" value="1"/>
</dbReference>
<dbReference type="EMBL" id="JAPZVM010000001">
    <property type="protein sequence ID" value="MCZ8371301.1"/>
    <property type="molecule type" value="Genomic_DNA"/>
</dbReference>
<dbReference type="Proteomes" id="UP001141933">
    <property type="component" value="Unassembled WGS sequence"/>
</dbReference>
<gene>
    <name evidence="5" type="ORF">O6P32_01060</name>
</gene>
<dbReference type="Gene3D" id="2.40.10.120">
    <property type="match status" value="1"/>
</dbReference>
<dbReference type="SMART" id="SM00028">
    <property type="entry name" value="TPR"/>
    <property type="match status" value="4"/>
</dbReference>
<evidence type="ECO:0000256" key="1">
    <source>
        <dbReference type="ARBA" id="ARBA00022737"/>
    </source>
</evidence>
<comment type="caution">
    <text evidence="5">The sequence shown here is derived from an EMBL/GenBank/DDBJ whole genome shotgun (WGS) entry which is preliminary data.</text>
</comment>
<dbReference type="InterPro" id="IPR011990">
    <property type="entry name" value="TPR-like_helical_dom_sf"/>
</dbReference>
<feature type="repeat" description="TPR" evidence="3">
    <location>
        <begin position="489"/>
        <end position="522"/>
    </location>
</feature>
<dbReference type="InterPro" id="IPR019734">
    <property type="entry name" value="TPR_rpt"/>
</dbReference>
<dbReference type="SUPFAM" id="SSF50494">
    <property type="entry name" value="Trypsin-like serine proteases"/>
    <property type="match status" value="1"/>
</dbReference>
<feature type="signal peptide" evidence="4">
    <location>
        <begin position="1"/>
        <end position="19"/>
    </location>
</feature>
<dbReference type="InterPro" id="IPR050498">
    <property type="entry name" value="Ycf3"/>
</dbReference>
<dbReference type="RefSeq" id="WP_269876359.1">
    <property type="nucleotide sequence ID" value="NZ_JAPZVM010000001.1"/>
</dbReference>
<proteinExistence type="predicted"/>
<evidence type="ECO:0000256" key="2">
    <source>
        <dbReference type="ARBA" id="ARBA00022803"/>
    </source>
</evidence>
<dbReference type="PANTHER" id="PTHR44858">
    <property type="entry name" value="TETRATRICOPEPTIDE REPEAT PROTEIN 6"/>
    <property type="match status" value="1"/>
</dbReference>
<dbReference type="InterPro" id="IPR009003">
    <property type="entry name" value="Peptidase_S1_PA"/>
</dbReference>
<keyword evidence="1" id="KW-0677">Repeat</keyword>
<sequence>MKKIYLLLIGGFCFQTMFAQSLPKWANKAKKAVFSVVTYNKDNKILNTGNGFYIDESGTAVSDYTLFKGAHHAVVVTADGKELPVKCIMGANDLYDVVKFKTETDKKTVALQPASQAVPQGATVYLLPYSTQKAVNGQSGSVEKVDTIGNNAYYYTIQMQTGDKTVSCPIMNAEGEVLGLIQKNADAESKVSYAVGISYVSSLSINALSGNDYTLNSIGIKKGLPEDESQALVYLYMMSSQLNREQYLELLNDFIAQYPRNMEGYQRRAALYMEYRDDTHNALAAQDLEHMLEVASKPDEAHFNIAKLLYNYQINLNGAQAYASWTYERALEEINKALEIAQEGVYYQVQGDIYFAMQKYAEAYASYEKVNQSSMASAATFYAAAKTKELIKDVDKNEVIALMDSAVARFNEPYGKDAAPYLYERARMKNELKKYREAVIDYNHFYDAMMGQVSAEFYLIREQAEMQCRMYQQAINDINKAVELEPKNVDLWIEKGGVHLRVNQAEEAIKALRTALSLDPKNAPAYRMLGYCQVQQKNTKEGIDNLQKAKELGDTVADELLKKYSK</sequence>
<protein>
    <submittedName>
        <fullName evidence="5">Tetratricopeptide repeat protein</fullName>
    </submittedName>
</protein>
<keyword evidence="6" id="KW-1185">Reference proteome</keyword>
<evidence type="ECO:0000313" key="6">
    <source>
        <dbReference type="Proteomes" id="UP001141933"/>
    </source>
</evidence>
<evidence type="ECO:0000256" key="4">
    <source>
        <dbReference type="SAM" id="SignalP"/>
    </source>
</evidence>
<evidence type="ECO:0000313" key="5">
    <source>
        <dbReference type="EMBL" id="MCZ8371301.1"/>
    </source>
</evidence>
<feature type="chain" id="PRO_5046192806" evidence="4">
    <location>
        <begin position="20"/>
        <end position="566"/>
    </location>
</feature>